<evidence type="ECO:0000256" key="2">
    <source>
        <dbReference type="ARBA" id="ARBA00009773"/>
    </source>
</evidence>
<dbReference type="GO" id="GO:0055085">
    <property type="term" value="P:transmembrane transport"/>
    <property type="evidence" value="ECO:0007669"/>
    <property type="project" value="TreeGrafter"/>
</dbReference>
<dbReference type="PANTHER" id="PTHR21716:SF53">
    <property type="entry name" value="PERMEASE PERM-RELATED"/>
    <property type="match status" value="1"/>
</dbReference>
<proteinExistence type="inferred from homology"/>
<evidence type="ECO:0000256" key="1">
    <source>
        <dbReference type="ARBA" id="ARBA00004651"/>
    </source>
</evidence>
<feature type="transmembrane region" description="Helical" evidence="8">
    <location>
        <begin position="161"/>
        <end position="180"/>
    </location>
</feature>
<evidence type="ECO:0000256" key="7">
    <source>
        <dbReference type="ARBA" id="ARBA00023136"/>
    </source>
</evidence>
<dbReference type="AlphaFoldDB" id="A0A2S7RNH8"/>
<keyword evidence="6 8" id="KW-1133">Transmembrane helix</keyword>
<comment type="similarity">
    <text evidence="2">Belongs to the autoinducer-2 exporter (AI-2E) (TC 2.A.86) family.</text>
</comment>
<feature type="transmembrane region" description="Helical" evidence="8">
    <location>
        <begin position="9"/>
        <end position="33"/>
    </location>
</feature>
<feature type="transmembrane region" description="Helical" evidence="8">
    <location>
        <begin position="39"/>
        <end position="61"/>
    </location>
</feature>
<feature type="transmembrane region" description="Helical" evidence="8">
    <location>
        <begin position="244"/>
        <end position="273"/>
    </location>
</feature>
<keyword evidence="4" id="KW-1003">Cell membrane</keyword>
<dbReference type="GO" id="GO:0005886">
    <property type="term" value="C:plasma membrane"/>
    <property type="evidence" value="ECO:0007669"/>
    <property type="project" value="UniProtKB-SubCell"/>
</dbReference>
<evidence type="ECO:0000256" key="5">
    <source>
        <dbReference type="ARBA" id="ARBA00022692"/>
    </source>
</evidence>
<gene>
    <name evidence="9" type="ORF">CUS89_14895</name>
</gene>
<feature type="transmembrane region" description="Helical" evidence="8">
    <location>
        <begin position="280"/>
        <end position="303"/>
    </location>
</feature>
<comment type="subcellular location">
    <subcellularLocation>
        <location evidence="1">Cell membrane</location>
        <topology evidence="1">Multi-pass membrane protein</topology>
    </subcellularLocation>
</comment>
<comment type="caution">
    <text evidence="9">The sequence shown here is derived from an EMBL/GenBank/DDBJ whole genome shotgun (WGS) entry which is preliminary data.</text>
</comment>
<dbReference type="EMBL" id="PUAP01000052">
    <property type="protein sequence ID" value="PQF20513.1"/>
    <property type="molecule type" value="Genomic_DNA"/>
</dbReference>
<evidence type="ECO:0000256" key="4">
    <source>
        <dbReference type="ARBA" id="ARBA00022475"/>
    </source>
</evidence>
<dbReference type="InterPro" id="IPR002549">
    <property type="entry name" value="AI-2E-like"/>
</dbReference>
<keyword evidence="5 8" id="KW-0812">Transmembrane</keyword>
<name>A0A2S7RNH8_ENTMU</name>
<dbReference type="Pfam" id="PF01594">
    <property type="entry name" value="AI-2E_transport"/>
    <property type="match status" value="1"/>
</dbReference>
<dbReference type="RefSeq" id="WP_104872688.1">
    <property type="nucleotide sequence ID" value="NZ_PUAP01000052.1"/>
</dbReference>
<sequence>MTFLKRSKLFATLVLLSLTGITIFIFSKITFIFRPLEAIMASIFLPILISVFLFYIFLPIYNQLLKYIKSRTLAVTLMMLLILLTVYLIVQVVLPIIILEISKFIGQVPQILYVLAENLDGSLLEERLLPFIDTLELNQLTRFVLQFVSGATSSLVNVFEIVSRSAIILFTIPLLLIYMFKDGDRIPAILTRYTPKKFHQLVRDWCHDFHLAASTYISGKLLVCTYVGVGSYLVFKVLGLPNSLLLALICGLMDIIPYFGPFIGAAPALLYALSQDVKTALLLVAFITLIQFGESYLVSPLVMNKMIHIHPIATVFLLLVAGNLFGLLGMILVLPTYTIIREMIRSFLRFKNTADTADTANSTHPTE</sequence>
<evidence type="ECO:0000313" key="10">
    <source>
        <dbReference type="Proteomes" id="UP000237934"/>
    </source>
</evidence>
<dbReference type="Proteomes" id="UP000237934">
    <property type="component" value="Unassembled WGS sequence"/>
</dbReference>
<evidence type="ECO:0000256" key="6">
    <source>
        <dbReference type="ARBA" id="ARBA00022989"/>
    </source>
</evidence>
<evidence type="ECO:0000256" key="8">
    <source>
        <dbReference type="SAM" id="Phobius"/>
    </source>
</evidence>
<keyword evidence="7 8" id="KW-0472">Membrane</keyword>
<reference evidence="9 10" key="1">
    <citation type="journal article" date="2018" name="Pathog. Dis.">
        <title>Whole-genome sequencing based characterization of antimicrobial resistance in Enterococcus.</title>
        <authorList>
            <person name="Tyson G."/>
        </authorList>
    </citation>
    <scope>NUCLEOTIDE SEQUENCE [LARGE SCALE GENOMIC DNA]</scope>
    <source>
        <strain evidence="9 10">CVM N55263</strain>
    </source>
</reference>
<evidence type="ECO:0000256" key="3">
    <source>
        <dbReference type="ARBA" id="ARBA00022448"/>
    </source>
</evidence>
<protein>
    <submittedName>
        <fullName evidence="9">AI-2E family transporter</fullName>
    </submittedName>
</protein>
<feature type="transmembrane region" description="Helical" evidence="8">
    <location>
        <begin position="315"/>
        <end position="340"/>
    </location>
</feature>
<feature type="transmembrane region" description="Helical" evidence="8">
    <location>
        <begin position="73"/>
        <end position="98"/>
    </location>
</feature>
<keyword evidence="3" id="KW-0813">Transport</keyword>
<dbReference type="PANTHER" id="PTHR21716">
    <property type="entry name" value="TRANSMEMBRANE PROTEIN"/>
    <property type="match status" value="1"/>
</dbReference>
<evidence type="ECO:0000313" key="9">
    <source>
        <dbReference type="EMBL" id="PQF20513.1"/>
    </source>
</evidence>
<organism evidence="9 10">
    <name type="scientific">Enterococcus mundtii</name>
    <dbReference type="NCBI Taxonomy" id="53346"/>
    <lineage>
        <taxon>Bacteria</taxon>
        <taxon>Bacillati</taxon>
        <taxon>Bacillota</taxon>
        <taxon>Bacilli</taxon>
        <taxon>Lactobacillales</taxon>
        <taxon>Enterococcaceae</taxon>
        <taxon>Enterococcus</taxon>
    </lineage>
</organism>
<feature type="transmembrane region" description="Helical" evidence="8">
    <location>
        <begin position="221"/>
        <end position="238"/>
    </location>
</feature>
<accession>A0A2S7RNH8</accession>